<sequence>MHSPAQHVPVLALNRIVDYTVGVLPKREYERCSCDCSLFKSIAAMLALCRHWREAALDRVYQEVWWCIVDGCDVCCKNRCCNRCLPWSLLNAVETGNHSRVKTVNMHWDNSMVLDGSASEIFHAFPFTDLVLPSVSALEFEFEHPGYMEEHSLLSDTHFAEAFCSQIHRVFPNAKSSTISDFVLFQNHLEMPFVCNLLTGLFAHATSVSATPLPENMGNYFARNTMQMRCLEFGSLRLDSPAIEIIRRNCISLERLQISSKRHELFTKIVCADDGTSIEYPRMISLETAFYPPQWHRNGAIQLDSPAGIPFPKSPEAGVRGWVSVFKRYSFQRQQRIPRVPQH</sequence>
<keyword evidence="1" id="KW-0863">Zinc-finger</keyword>
<evidence type="ECO:0000313" key="4">
    <source>
        <dbReference type="Proteomes" id="UP000193922"/>
    </source>
</evidence>
<protein>
    <recommendedName>
        <fullName evidence="2">SWIM-type domain-containing protein</fullName>
    </recommendedName>
</protein>
<comment type="caution">
    <text evidence="3">The sequence shown here is derived from an EMBL/GenBank/DDBJ whole genome shotgun (WGS) entry which is preliminary data.</text>
</comment>
<keyword evidence="1" id="KW-0862">Zinc</keyword>
<dbReference type="RefSeq" id="XP_040742506.1">
    <property type="nucleotide sequence ID" value="XM_040891106.1"/>
</dbReference>
<dbReference type="GeneID" id="63807754"/>
<name>A0A1Y1W6D4_9FUNG</name>
<dbReference type="PROSITE" id="PS50966">
    <property type="entry name" value="ZF_SWIM"/>
    <property type="match status" value="1"/>
</dbReference>
<reference evidence="3 4" key="1">
    <citation type="submission" date="2016-07" db="EMBL/GenBank/DDBJ databases">
        <title>Pervasive Adenine N6-methylation of Active Genes in Fungi.</title>
        <authorList>
            <consortium name="DOE Joint Genome Institute"/>
            <person name="Mondo S.J."/>
            <person name="Dannebaum R.O."/>
            <person name="Kuo R.C."/>
            <person name="Labutti K."/>
            <person name="Haridas S."/>
            <person name="Kuo A."/>
            <person name="Salamov A."/>
            <person name="Ahrendt S.R."/>
            <person name="Lipzen A."/>
            <person name="Sullivan W."/>
            <person name="Andreopoulos W.B."/>
            <person name="Clum A."/>
            <person name="Lindquist E."/>
            <person name="Daum C."/>
            <person name="Ramamoorthy G.K."/>
            <person name="Gryganskyi A."/>
            <person name="Culley D."/>
            <person name="Magnuson J.K."/>
            <person name="James T.Y."/>
            <person name="O'Malley M.A."/>
            <person name="Stajich J.E."/>
            <person name="Spatafora J.W."/>
            <person name="Visel A."/>
            <person name="Grigoriev I.V."/>
        </authorList>
    </citation>
    <scope>NUCLEOTIDE SEQUENCE [LARGE SCALE GENOMIC DNA]</scope>
    <source>
        <strain evidence="3 4">ATCC 12442</strain>
    </source>
</reference>
<gene>
    <name evidence="3" type="ORF">DL89DRAFT_318543</name>
</gene>
<evidence type="ECO:0000256" key="1">
    <source>
        <dbReference type="PROSITE-ProRule" id="PRU00325"/>
    </source>
</evidence>
<evidence type="ECO:0000259" key="2">
    <source>
        <dbReference type="PROSITE" id="PS50966"/>
    </source>
</evidence>
<proteinExistence type="predicted"/>
<accession>A0A1Y1W6D4</accession>
<evidence type="ECO:0000313" key="3">
    <source>
        <dbReference type="EMBL" id="ORX68724.1"/>
    </source>
</evidence>
<feature type="domain" description="SWIM-type" evidence="2">
    <location>
        <begin position="19"/>
        <end position="60"/>
    </location>
</feature>
<dbReference type="InterPro" id="IPR007527">
    <property type="entry name" value="Znf_SWIM"/>
</dbReference>
<keyword evidence="1" id="KW-0479">Metal-binding</keyword>
<dbReference type="AlphaFoldDB" id="A0A1Y1W6D4"/>
<organism evidence="3 4">
    <name type="scientific">Linderina pennispora</name>
    <dbReference type="NCBI Taxonomy" id="61395"/>
    <lineage>
        <taxon>Eukaryota</taxon>
        <taxon>Fungi</taxon>
        <taxon>Fungi incertae sedis</taxon>
        <taxon>Zoopagomycota</taxon>
        <taxon>Kickxellomycotina</taxon>
        <taxon>Kickxellomycetes</taxon>
        <taxon>Kickxellales</taxon>
        <taxon>Kickxellaceae</taxon>
        <taxon>Linderina</taxon>
    </lineage>
</organism>
<dbReference type="Proteomes" id="UP000193922">
    <property type="component" value="Unassembled WGS sequence"/>
</dbReference>
<dbReference type="EMBL" id="MCFD01000009">
    <property type="protein sequence ID" value="ORX68724.1"/>
    <property type="molecule type" value="Genomic_DNA"/>
</dbReference>
<keyword evidence="4" id="KW-1185">Reference proteome</keyword>
<dbReference type="GO" id="GO:0008270">
    <property type="term" value="F:zinc ion binding"/>
    <property type="evidence" value="ECO:0007669"/>
    <property type="project" value="UniProtKB-KW"/>
</dbReference>